<keyword evidence="12" id="KW-1185">Reference proteome</keyword>
<evidence type="ECO:0000256" key="3">
    <source>
        <dbReference type="ARBA" id="ARBA00022448"/>
    </source>
</evidence>
<sequence>MDILQVLENAILSQDPALRTNAEAQLRDAATNHFVDYVSLLVNALANEEAQTQVRMLAGLALKNEFTAKDLVTKKSMQERWRALDDAAKFNIKEASLKALMSKDESAGRSAAQLVAAIADIELPLNQWPDLIPFIIENTKIEQETHVKKVALLTIGYICETLNPNDANVLAQANGILIAIVQGAQAEEKNLDVRLTALNALVNSLEFIKYNFDKEGERNYIMQVVCEATQADSSDLQEAAFGCLAKIMSLYYRYMQVYMEKALYGLTVSGMRSPNERVACMAIEFWSSVCEEELDYSMQKSEFGEDGLNLVSYNFALIALNEVYPTLLTLLTRQNEDPEDDDWSVAMAAGACVQLFAQNTGNYIIESTLNFVDSNIGSENWREREAAMMAFGSVLDGPDVEQLQVPIMNALPSILALTKDENLQVRETTAWSLGRLAEIAIAAIEADQGLPSILEALLNGLKDHPRVATNCCWAFMNLVEQLCTDGPDATSTPLSPYVTHFIPMLIQLTNKTDNESSSRDAAFEALSVFVQNSGQDTIPIVQNIAQEILGRLEQTIGQQQQPLSTESRVELEELQISTLSLLTTIIRRLNNDVLQASDNLMEMFLKLLGTLEPNALIEEDILIAISAVASAVGPNFSKYMESFLPFLTKALQNTESPTAATAVGIVADLCHSLGPAVLPYLEVLMNILGTNLGNNQVRRNLKPAILSCFGHIATAIGSNFQPYVEFVFQICRIATLVDADDNSEETLEYLFNVREAVLECYAGIVGGSSEYPQILYPFIGEIFTLLHDITFDVDMISIESVAASFVGLLGDIASMYPGEDFKQVYQQHWVTEMIKRTRANSAFSETTRSTARWARDQQKRKLQ</sequence>
<proteinExistence type="inferred from homology"/>
<evidence type="ECO:0000256" key="4">
    <source>
        <dbReference type="ARBA" id="ARBA00022490"/>
    </source>
</evidence>
<dbReference type="HOGENOM" id="CLU_008296_1_0_1"/>
<feature type="repeat" description="HEAT" evidence="9">
    <location>
        <begin position="410"/>
        <end position="448"/>
    </location>
</feature>
<evidence type="ECO:0000256" key="6">
    <source>
        <dbReference type="ARBA" id="ARBA00022927"/>
    </source>
</evidence>
<dbReference type="PANTHER" id="PTHR10527">
    <property type="entry name" value="IMPORTIN BETA"/>
    <property type="match status" value="1"/>
</dbReference>
<dbReference type="GO" id="GO:0005634">
    <property type="term" value="C:nucleus"/>
    <property type="evidence" value="ECO:0007669"/>
    <property type="project" value="UniProtKB-ARBA"/>
</dbReference>
<evidence type="ECO:0000256" key="7">
    <source>
        <dbReference type="ARBA" id="ARBA00079884"/>
    </source>
</evidence>
<evidence type="ECO:0000313" key="12">
    <source>
        <dbReference type="Proteomes" id="UP000000707"/>
    </source>
</evidence>
<evidence type="ECO:0000256" key="5">
    <source>
        <dbReference type="ARBA" id="ARBA00022737"/>
    </source>
</evidence>
<reference evidence="11 12" key="1">
    <citation type="journal article" date="2011" name="Proc. Natl. Acad. Sci. U.S.A.">
        <title>Comparative genomics of xylose-fermenting fungi for enhanced biofuel production.</title>
        <authorList>
            <person name="Wohlbach D.J."/>
            <person name="Kuo A."/>
            <person name="Sato T.K."/>
            <person name="Potts K.M."/>
            <person name="Salamov A.A."/>
            <person name="LaButti K.M."/>
            <person name="Sun H."/>
            <person name="Clum A."/>
            <person name="Pangilinan J.L."/>
            <person name="Lindquist E.A."/>
            <person name="Lucas S."/>
            <person name="Lapidus A."/>
            <person name="Jin M."/>
            <person name="Gunawan C."/>
            <person name="Balan V."/>
            <person name="Dale B.E."/>
            <person name="Jeffries T.W."/>
            <person name="Zinkel R."/>
            <person name="Barry K.W."/>
            <person name="Grigoriev I.V."/>
            <person name="Gasch A.P."/>
        </authorList>
    </citation>
    <scope>NUCLEOTIDE SEQUENCE [LARGE SCALE GENOMIC DNA]</scope>
    <source>
        <strain evidence="12">ATCC 10573 / BCRC 21748 / CBS 615 / JCM 9827 / NBRC 10315 / NRRL Y-1498 / VKM Y-70</strain>
    </source>
</reference>
<dbReference type="InterPro" id="IPR001494">
    <property type="entry name" value="Importin-beta_N"/>
</dbReference>
<accession>G3BD05</accession>
<dbReference type="PROSITE" id="PS50077">
    <property type="entry name" value="HEAT_REPEAT"/>
    <property type="match status" value="1"/>
</dbReference>
<dbReference type="AlphaFoldDB" id="G3BD05"/>
<keyword evidence="4" id="KW-0963">Cytoplasm</keyword>
<dbReference type="Pfam" id="PF13513">
    <property type="entry name" value="HEAT_EZ"/>
    <property type="match status" value="1"/>
</dbReference>
<keyword evidence="3" id="KW-0813">Transport</keyword>
<dbReference type="InterPro" id="IPR040122">
    <property type="entry name" value="Importin_beta"/>
</dbReference>
<protein>
    <recommendedName>
        <fullName evidence="7">Importin-95</fullName>
    </recommendedName>
    <alternativeName>
        <fullName evidence="8">Karyopherin-95</fullName>
    </alternativeName>
</protein>
<dbReference type="KEGG" id="cten:18249323"/>
<dbReference type="InterPro" id="IPR011989">
    <property type="entry name" value="ARM-like"/>
</dbReference>
<dbReference type="SMART" id="SM00913">
    <property type="entry name" value="IBN_N"/>
    <property type="match status" value="1"/>
</dbReference>
<dbReference type="SUPFAM" id="SSF48371">
    <property type="entry name" value="ARM repeat"/>
    <property type="match status" value="1"/>
</dbReference>
<keyword evidence="5" id="KW-0677">Repeat</keyword>
<dbReference type="Pfam" id="PF25574">
    <property type="entry name" value="TPR_IMB1"/>
    <property type="match status" value="1"/>
</dbReference>
<dbReference type="PROSITE" id="PS50166">
    <property type="entry name" value="IMPORTIN_B_NT"/>
    <property type="match status" value="1"/>
</dbReference>
<comment type="subcellular location">
    <subcellularLocation>
        <location evidence="1">Cytoplasm</location>
    </subcellularLocation>
</comment>
<evidence type="ECO:0000256" key="8">
    <source>
        <dbReference type="ARBA" id="ARBA00083566"/>
    </source>
</evidence>
<dbReference type="GO" id="GO:0031267">
    <property type="term" value="F:small GTPase binding"/>
    <property type="evidence" value="ECO:0007669"/>
    <property type="project" value="InterPro"/>
</dbReference>
<evidence type="ECO:0000256" key="2">
    <source>
        <dbReference type="ARBA" id="ARBA00010907"/>
    </source>
</evidence>
<dbReference type="Proteomes" id="UP000000707">
    <property type="component" value="Unassembled WGS sequence"/>
</dbReference>
<organism evidence="12">
    <name type="scientific">Candida tenuis (strain ATCC 10573 / BCRC 21748 / CBS 615 / JCM 9827 / NBRC 10315 / NRRL Y-1498 / VKM Y-70)</name>
    <name type="common">Yeast</name>
    <name type="synonym">Yamadazyma tenuis</name>
    <dbReference type="NCBI Taxonomy" id="590646"/>
    <lineage>
        <taxon>Eukaryota</taxon>
        <taxon>Fungi</taxon>
        <taxon>Dikarya</taxon>
        <taxon>Ascomycota</taxon>
        <taxon>Saccharomycotina</taxon>
        <taxon>Pichiomycetes</taxon>
        <taxon>Debaryomycetaceae</taxon>
        <taxon>Yamadazyma</taxon>
    </lineage>
</organism>
<keyword evidence="6" id="KW-0653">Protein transport</keyword>
<comment type="similarity">
    <text evidence="2">Belongs to the importin beta family. Importin beta-1 subfamily.</text>
</comment>
<gene>
    <name evidence="11" type="ORF">CANTEDRAFT_128617</name>
</gene>
<dbReference type="eggNOG" id="KOG1241">
    <property type="taxonomic scope" value="Eukaryota"/>
</dbReference>
<dbReference type="EMBL" id="GL996528">
    <property type="protein sequence ID" value="EGV60888.1"/>
    <property type="molecule type" value="Genomic_DNA"/>
</dbReference>
<dbReference type="InterPro" id="IPR058584">
    <property type="entry name" value="IMB1_TNPO1-like_TPR"/>
</dbReference>
<feature type="domain" description="Importin N-terminal" evidence="10">
    <location>
        <begin position="22"/>
        <end position="102"/>
    </location>
</feature>
<dbReference type="InterPro" id="IPR021133">
    <property type="entry name" value="HEAT_type_2"/>
</dbReference>
<evidence type="ECO:0000256" key="9">
    <source>
        <dbReference type="PROSITE-ProRule" id="PRU00103"/>
    </source>
</evidence>
<dbReference type="GO" id="GO:0006606">
    <property type="term" value="P:protein import into nucleus"/>
    <property type="evidence" value="ECO:0007669"/>
    <property type="project" value="InterPro"/>
</dbReference>
<dbReference type="STRING" id="590646.G3BD05"/>
<dbReference type="GeneID" id="18249323"/>
<evidence type="ECO:0000256" key="1">
    <source>
        <dbReference type="ARBA" id="ARBA00004496"/>
    </source>
</evidence>
<dbReference type="GO" id="GO:0005737">
    <property type="term" value="C:cytoplasm"/>
    <property type="evidence" value="ECO:0007669"/>
    <property type="project" value="UniProtKB-SubCell"/>
</dbReference>
<dbReference type="OrthoDB" id="10263328at2759"/>
<evidence type="ECO:0000313" key="11">
    <source>
        <dbReference type="EMBL" id="EGV60888.1"/>
    </source>
</evidence>
<name>G3BD05_CANTC</name>
<evidence type="ECO:0000259" key="10">
    <source>
        <dbReference type="PROSITE" id="PS50166"/>
    </source>
</evidence>
<dbReference type="Pfam" id="PF03810">
    <property type="entry name" value="IBN_N"/>
    <property type="match status" value="1"/>
</dbReference>
<dbReference type="FunFam" id="1.25.10.10:FF:000027">
    <property type="entry name" value="Importin subunit beta-1"/>
    <property type="match status" value="1"/>
</dbReference>
<dbReference type="InterPro" id="IPR016024">
    <property type="entry name" value="ARM-type_fold"/>
</dbReference>
<dbReference type="Gene3D" id="1.25.10.10">
    <property type="entry name" value="Leucine-rich Repeat Variant"/>
    <property type="match status" value="1"/>
</dbReference>